<dbReference type="SUPFAM" id="SSF51735">
    <property type="entry name" value="NAD(P)-binding Rossmann-fold domains"/>
    <property type="match status" value="1"/>
</dbReference>
<accession>A0A2N2DXZ9</accession>
<feature type="transmembrane region" description="Helical" evidence="7">
    <location>
        <begin position="30"/>
        <end position="49"/>
    </location>
</feature>
<dbReference type="GO" id="GO:0015297">
    <property type="term" value="F:antiporter activity"/>
    <property type="evidence" value="ECO:0007669"/>
    <property type="project" value="InterPro"/>
</dbReference>
<dbReference type="InterPro" id="IPR006153">
    <property type="entry name" value="Cation/H_exchanger_TM"/>
</dbReference>
<reference evidence="10 11" key="1">
    <citation type="journal article" date="2017" name="ISME J.">
        <title>Potential for microbial H2 and metal transformations associated with novel bacteria and archaea in deep terrestrial subsurface sediments.</title>
        <authorList>
            <person name="Hernsdorf A.W."/>
            <person name="Amano Y."/>
            <person name="Miyakawa K."/>
            <person name="Ise K."/>
            <person name="Suzuki Y."/>
            <person name="Anantharaman K."/>
            <person name="Probst A."/>
            <person name="Burstein D."/>
            <person name="Thomas B.C."/>
            <person name="Banfield J.F."/>
        </authorList>
    </citation>
    <scope>NUCLEOTIDE SEQUENCE [LARGE SCALE GENOMIC DNA]</scope>
    <source>
        <strain evidence="10">HGW-Falkowbacteria-2</strain>
    </source>
</reference>
<dbReference type="InterPro" id="IPR036291">
    <property type="entry name" value="NAD(P)-bd_dom_sf"/>
</dbReference>
<evidence type="ECO:0000256" key="7">
    <source>
        <dbReference type="SAM" id="Phobius"/>
    </source>
</evidence>
<dbReference type="GO" id="GO:0016020">
    <property type="term" value="C:membrane"/>
    <property type="evidence" value="ECO:0007669"/>
    <property type="project" value="UniProtKB-SubCell"/>
</dbReference>
<comment type="subcellular location">
    <subcellularLocation>
        <location evidence="1">Membrane</location>
        <topology evidence="1">Multi-pass membrane protein</topology>
    </subcellularLocation>
</comment>
<keyword evidence="5 7" id="KW-1133">Transmembrane helix</keyword>
<keyword evidence="3" id="KW-0813">Transport</keyword>
<dbReference type="PANTHER" id="PTHR42751">
    <property type="entry name" value="SODIUM/HYDROGEN EXCHANGER FAMILY/TRKA DOMAIN PROTEIN"/>
    <property type="match status" value="1"/>
</dbReference>
<sequence length="558" mass="61201">MESNLFLQLSALLAITVSVAFFVRLAKQPLLVAYMIAGIICGPLLLNVLSDGEHMYDAFASFGVVLLLFIIGLDLNFSYLKKIGKEAIIIGLVQFVINFGMFLPLARYFGFSWQSSIFLAIAACFSSTIVVLKLLGDKQDEEAVYGRYTIGLMLVQDMISIIVLLALSFGGAQAGMDSASWWLVLKAGAVIAGITLLAKYIVPAILDRIAASGEFLFIFTVAWCFGVASLLHWAGFSLELGAVVAGLSLGASRYQAEIASRIKPLRDFFIVIFFILLGSGADFSQVDGVLVPALMLAALVVFIKPVILYIIFRSRSFTRRNSFLAALTSGQLSEFGFIILFAGAAGGYLEGRELQIFTVAAIVTIFFSSYFISYSYKIYNFLMPVFLLFGKDTKVQPEDIKESFPAIIFGYHRTGWKIGEALTAKGMKFATVDFNPENVEHHQKKGVRAFFGDASDIEFLSSLPVAEAKIIVSTIPSPEDQLVLINFVRRVNPKAVMVASLYHKKYLPALYAAGADYVILPHLLGGSWAASIIERGEFGRRTAWGKYRRQQALDLGGS</sequence>
<feature type="domain" description="Cation/H+ exchanger transmembrane" evidence="8">
    <location>
        <begin position="14"/>
        <end position="367"/>
    </location>
</feature>
<evidence type="ECO:0000256" key="1">
    <source>
        <dbReference type="ARBA" id="ARBA00004141"/>
    </source>
</evidence>
<dbReference type="Proteomes" id="UP000233325">
    <property type="component" value="Unassembled WGS sequence"/>
</dbReference>
<feature type="transmembrane region" description="Helical" evidence="7">
    <location>
        <begin position="324"/>
        <end position="348"/>
    </location>
</feature>
<feature type="transmembrane region" description="Helical" evidence="7">
    <location>
        <begin position="116"/>
        <end position="136"/>
    </location>
</feature>
<feature type="transmembrane region" description="Helical" evidence="7">
    <location>
        <begin position="290"/>
        <end position="312"/>
    </location>
</feature>
<dbReference type="Gene3D" id="1.20.1530.20">
    <property type="match status" value="1"/>
</dbReference>
<dbReference type="InterPro" id="IPR038770">
    <property type="entry name" value="Na+/solute_symporter_sf"/>
</dbReference>
<feature type="transmembrane region" description="Helical" evidence="7">
    <location>
        <begin position="55"/>
        <end position="75"/>
    </location>
</feature>
<feature type="transmembrane region" description="Helical" evidence="7">
    <location>
        <begin position="181"/>
        <end position="202"/>
    </location>
</feature>
<dbReference type="Pfam" id="PF00999">
    <property type="entry name" value="Na_H_Exchanger"/>
    <property type="match status" value="1"/>
</dbReference>
<feature type="transmembrane region" description="Helical" evidence="7">
    <location>
        <begin position="6"/>
        <end position="23"/>
    </location>
</feature>
<evidence type="ECO:0000256" key="6">
    <source>
        <dbReference type="ARBA" id="ARBA00023136"/>
    </source>
</evidence>
<dbReference type="GO" id="GO:1902600">
    <property type="term" value="P:proton transmembrane transport"/>
    <property type="evidence" value="ECO:0007669"/>
    <property type="project" value="InterPro"/>
</dbReference>
<evidence type="ECO:0000256" key="2">
    <source>
        <dbReference type="ARBA" id="ARBA00005551"/>
    </source>
</evidence>
<gene>
    <name evidence="10" type="ORF">CVU83_03125</name>
</gene>
<comment type="similarity">
    <text evidence="2">Belongs to the monovalent cation:proton antiporter 2 (CPA2) transporter (TC 2.A.37) family.</text>
</comment>
<dbReference type="EMBL" id="PHAH01000047">
    <property type="protein sequence ID" value="PKM87350.1"/>
    <property type="molecule type" value="Genomic_DNA"/>
</dbReference>
<keyword evidence="6 7" id="KW-0472">Membrane</keyword>
<dbReference type="Gene3D" id="3.40.50.720">
    <property type="entry name" value="NAD(P)-binding Rossmann-like Domain"/>
    <property type="match status" value="1"/>
</dbReference>
<evidence type="ECO:0000259" key="9">
    <source>
        <dbReference type="Pfam" id="PF02254"/>
    </source>
</evidence>
<dbReference type="PANTHER" id="PTHR42751:SF3">
    <property type="entry name" value="SODIUM_GLUTAMATE SYMPORTER"/>
    <property type="match status" value="1"/>
</dbReference>
<protein>
    <submittedName>
        <fullName evidence="10">Uncharacterized protein</fullName>
    </submittedName>
</protein>
<name>A0A2N2DXZ9_9BACT</name>
<dbReference type="AlphaFoldDB" id="A0A2N2DXZ9"/>
<comment type="caution">
    <text evidence="10">The sequence shown here is derived from an EMBL/GenBank/DDBJ whole genome shotgun (WGS) entry which is preliminary data.</text>
</comment>
<evidence type="ECO:0000313" key="10">
    <source>
        <dbReference type="EMBL" id="PKM87350.1"/>
    </source>
</evidence>
<evidence type="ECO:0000256" key="4">
    <source>
        <dbReference type="ARBA" id="ARBA00022692"/>
    </source>
</evidence>
<feature type="transmembrane region" description="Helical" evidence="7">
    <location>
        <begin position="87"/>
        <end position="110"/>
    </location>
</feature>
<evidence type="ECO:0000256" key="3">
    <source>
        <dbReference type="ARBA" id="ARBA00022448"/>
    </source>
</evidence>
<feature type="transmembrane region" description="Helical" evidence="7">
    <location>
        <begin position="354"/>
        <end position="373"/>
    </location>
</feature>
<evidence type="ECO:0000313" key="11">
    <source>
        <dbReference type="Proteomes" id="UP000233325"/>
    </source>
</evidence>
<proteinExistence type="inferred from homology"/>
<feature type="transmembrane region" description="Helical" evidence="7">
    <location>
        <begin position="148"/>
        <end position="169"/>
    </location>
</feature>
<feature type="domain" description="RCK N-terminal" evidence="9">
    <location>
        <begin position="407"/>
        <end position="521"/>
    </location>
</feature>
<dbReference type="Pfam" id="PF02254">
    <property type="entry name" value="TrkA_N"/>
    <property type="match status" value="1"/>
</dbReference>
<keyword evidence="4 7" id="KW-0812">Transmembrane</keyword>
<feature type="transmembrane region" description="Helical" evidence="7">
    <location>
        <begin position="214"/>
        <end position="234"/>
    </location>
</feature>
<dbReference type="GO" id="GO:0006813">
    <property type="term" value="P:potassium ion transport"/>
    <property type="evidence" value="ECO:0007669"/>
    <property type="project" value="InterPro"/>
</dbReference>
<evidence type="ECO:0000256" key="5">
    <source>
        <dbReference type="ARBA" id="ARBA00022989"/>
    </source>
</evidence>
<organism evidence="10 11">
    <name type="scientific">Candidatus Falkowbacteria bacterium HGW-Falkowbacteria-2</name>
    <dbReference type="NCBI Taxonomy" id="2013769"/>
    <lineage>
        <taxon>Bacteria</taxon>
        <taxon>Candidatus Falkowiibacteriota</taxon>
    </lineage>
</organism>
<evidence type="ECO:0000259" key="8">
    <source>
        <dbReference type="Pfam" id="PF00999"/>
    </source>
</evidence>
<dbReference type="InterPro" id="IPR003148">
    <property type="entry name" value="RCK_N"/>
</dbReference>